<evidence type="ECO:0000313" key="2">
    <source>
        <dbReference type="EMBL" id="MDK2041602.1"/>
    </source>
</evidence>
<accession>A0AAW6VHH4</accession>
<dbReference type="EMBL" id="JAQTJK010000007">
    <property type="protein sequence ID" value="MDK2041602.1"/>
    <property type="molecule type" value="Genomic_DNA"/>
</dbReference>
<dbReference type="RefSeq" id="WP_152060501.1">
    <property type="nucleotide sequence ID" value="NZ_CABVSN010000040.1"/>
</dbReference>
<evidence type="ECO:0000256" key="1">
    <source>
        <dbReference type="SAM" id="Phobius"/>
    </source>
</evidence>
<evidence type="ECO:0000313" key="3">
    <source>
        <dbReference type="Proteomes" id="UP001237501"/>
    </source>
</evidence>
<keyword evidence="1" id="KW-0472">Membrane</keyword>
<feature type="transmembrane region" description="Helical" evidence="1">
    <location>
        <begin position="6"/>
        <end position="26"/>
    </location>
</feature>
<name>A0AAW6VHH4_9BACT</name>
<comment type="caution">
    <text evidence="2">The sequence shown here is derived from an EMBL/GenBank/DDBJ whole genome shotgun (WGS) entry which is preliminary data.</text>
</comment>
<keyword evidence="1" id="KW-1133">Transmembrane helix</keyword>
<keyword evidence="1" id="KW-0812">Transmembrane</keyword>
<reference evidence="2" key="1">
    <citation type="journal article" date="2023" name="Antibiotics">
        <title>Genomic Characterization of Antibiotic-Resistant Campylobacterales Isolated from Chilean Poultry Meat.</title>
        <authorList>
            <person name="Concha-Toloza M."/>
            <person name="Lopez-Cantillo M."/>
            <person name="Molina-Mora J.A."/>
            <person name="Collado L."/>
        </authorList>
    </citation>
    <scope>NUCLEOTIDE SEQUENCE</scope>
    <source>
        <strain evidence="2">FR1p153A2</strain>
    </source>
</reference>
<feature type="transmembrane region" description="Helical" evidence="1">
    <location>
        <begin position="72"/>
        <end position="90"/>
    </location>
</feature>
<dbReference type="Proteomes" id="UP001237501">
    <property type="component" value="Unassembled WGS sequence"/>
</dbReference>
<gene>
    <name evidence="2" type="ORF">PT517_07400</name>
</gene>
<protein>
    <submittedName>
        <fullName evidence="2">Uncharacterized protein</fullName>
    </submittedName>
</protein>
<sequence length="91" mass="11056">MNEFSLYMFFLGVFLILLQIYVKIDIGFDDRFWGKKSSKEVLQERIKMDEEGKLNWFWKLDLFLRKLMNEKFFLKMGAMLIFIGLILNIVF</sequence>
<reference evidence="2" key="2">
    <citation type="submission" date="2023-02" db="EMBL/GenBank/DDBJ databases">
        <authorList>
            <person name="Concha-Toloza M."/>
            <person name="Lopez-Cantillo M."/>
            <person name="Molina-Mora J."/>
            <person name="Collado L."/>
        </authorList>
    </citation>
    <scope>NUCLEOTIDE SEQUENCE</scope>
    <source>
        <strain evidence="2">FR1p153A2</strain>
    </source>
</reference>
<organism evidence="2 3">
    <name type="scientific">Aliarcobacter butzleri</name>
    <dbReference type="NCBI Taxonomy" id="28197"/>
    <lineage>
        <taxon>Bacteria</taxon>
        <taxon>Pseudomonadati</taxon>
        <taxon>Campylobacterota</taxon>
        <taxon>Epsilonproteobacteria</taxon>
        <taxon>Campylobacterales</taxon>
        <taxon>Arcobacteraceae</taxon>
        <taxon>Aliarcobacter</taxon>
    </lineage>
</organism>
<dbReference type="AlphaFoldDB" id="A0AAW6VHH4"/>
<proteinExistence type="predicted"/>